<accession>A0A1B9XYK6</accession>
<comment type="caution">
    <text evidence="1">The sequence shown here is derived from an EMBL/GenBank/DDBJ whole genome shotgun (WGS) entry which is preliminary data.</text>
</comment>
<gene>
    <name evidence="1" type="ORF">BA195_10115</name>
</gene>
<dbReference type="STRING" id="447689.BA195_10115"/>
<dbReference type="EMBL" id="MAKX01000013">
    <property type="protein sequence ID" value="OCK42521.1"/>
    <property type="molecule type" value="Genomic_DNA"/>
</dbReference>
<evidence type="ECO:0000313" key="2">
    <source>
        <dbReference type="Proteomes" id="UP000093186"/>
    </source>
</evidence>
<reference evidence="1 2" key="1">
    <citation type="submission" date="2016-06" db="EMBL/GenBank/DDBJ databases">
        <title>Draft Genome Sequence of Tenacibaculum soleae UCD-KL19.</title>
        <authorList>
            <person name="Eisen J.A."/>
            <person name="Coil D.A."/>
            <person name="Lujan K.M."/>
        </authorList>
    </citation>
    <scope>NUCLEOTIDE SEQUENCE [LARGE SCALE GENOMIC DNA]</scope>
    <source>
        <strain evidence="1 2">UCD-KL19</strain>
    </source>
</reference>
<keyword evidence="2" id="KW-1185">Reference proteome</keyword>
<evidence type="ECO:0000313" key="1">
    <source>
        <dbReference type="EMBL" id="OCK42521.1"/>
    </source>
</evidence>
<dbReference type="RefSeq" id="WP_068705143.1">
    <property type="nucleotide sequence ID" value="NZ_MAKX01000013.1"/>
</dbReference>
<sequence>MTLYQLINTPENLGVIVKLVKNKILVDSTVLHHLSIYDKYYELEGTKTERYKLLSKEFKKHPKTIQKIIKKLNQNAR</sequence>
<protein>
    <recommendedName>
        <fullName evidence="3">Transcriptional regulator</fullName>
    </recommendedName>
</protein>
<dbReference type="Proteomes" id="UP000093186">
    <property type="component" value="Unassembled WGS sequence"/>
</dbReference>
<proteinExistence type="predicted"/>
<organism evidence="1 2">
    <name type="scientific">Tenacibaculum soleae</name>
    <dbReference type="NCBI Taxonomy" id="447689"/>
    <lineage>
        <taxon>Bacteria</taxon>
        <taxon>Pseudomonadati</taxon>
        <taxon>Bacteroidota</taxon>
        <taxon>Flavobacteriia</taxon>
        <taxon>Flavobacteriales</taxon>
        <taxon>Flavobacteriaceae</taxon>
        <taxon>Tenacibaculum</taxon>
    </lineage>
</organism>
<name>A0A1B9XYK6_9FLAO</name>
<dbReference type="AlphaFoldDB" id="A0A1B9XYK6"/>
<evidence type="ECO:0008006" key="3">
    <source>
        <dbReference type="Google" id="ProtNLM"/>
    </source>
</evidence>